<protein>
    <recommendedName>
        <fullName evidence="3">Secretion system C-terminal sorting domain-containing protein</fullName>
    </recommendedName>
</protein>
<name>A0A2W1NS54_9FLAO</name>
<dbReference type="OrthoDB" id="9811934at2"/>
<dbReference type="RefSeq" id="WP_111062449.1">
    <property type="nucleotide sequence ID" value="NZ_JBHUCU010000027.1"/>
</dbReference>
<dbReference type="NCBIfam" id="TIGR04183">
    <property type="entry name" value="Por_Secre_tail"/>
    <property type="match status" value="1"/>
</dbReference>
<dbReference type="EMBL" id="QKSB01000003">
    <property type="protein sequence ID" value="PZE17488.1"/>
    <property type="molecule type" value="Genomic_DNA"/>
</dbReference>
<dbReference type="InterPro" id="IPR026444">
    <property type="entry name" value="Secre_tail"/>
</dbReference>
<accession>A0A2W1NS54</accession>
<feature type="domain" description="Secretion system C-terminal sorting" evidence="3">
    <location>
        <begin position="424"/>
        <end position="488"/>
    </location>
</feature>
<dbReference type="AlphaFoldDB" id="A0A2W1NS54"/>
<keyword evidence="1 2" id="KW-0732">Signal</keyword>
<evidence type="ECO:0000256" key="1">
    <source>
        <dbReference type="ARBA" id="ARBA00022729"/>
    </source>
</evidence>
<evidence type="ECO:0000313" key="4">
    <source>
        <dbReference type="EMBL" id="PZE17488.1"/>
    </source>
</evidence>
<sequence length="491" mass="53585">MKNTLILLFTCLCFVASAQNIYFIKSYGNNGYDYGRDIKQDLDTGYIATGSSSSFTSGNADAFLLKVDSLGNFKWSYNYGGSGSEWGEAVLPSADGGYALAGYTNSIGAGGFDFYFVKTNNTGVPLITKTYGGSDWDKAYDMVQLPDNGYVMVGETYSYGAGNSDIYIIRTDVNGDTLWTRTYGGAAEDYANAVLLDGDSLVVVGGTKSFGAGMTDGIILKYHIDGTLGWTKIAGKEREDYFTSITSNQNGEYFLGGTRHYYYDQTGYLGDFWIYNMNDDGSLLADTSLTGGSHEFEIANGIAVDYQDNIYFAGSTKSFGYATTDFKTDAFVGRLLNNYYQGNYINNFGVAGNEVVNAFYNTYDKGFIGIGNTEFKSTGGSNLFILKVDKDNTTGSITVTTELSNEAITLAVEDLDDLNEQLQVYPTLVNDFIHIEGMQGSFVINIIDLTGRVVLQSETSSLLNLSKLTKGLYLLQIKQGNLQKQVKIVKS</sequence>
<gene>
    <name evidence="4" type="ORF">DNU06_06575</name>
</gene>
<feature type="signal peptide" evidence="2">
    <location>
        <begin position="1"/>
        <end position="18"/>
    </location>
</feature>
<comment type="caution">
    <text evidence="4">The sequence shown here is derived from an EMBL/GenBank/DDBJ whole genome shotgun (WGS) entry which is preliminary data.</text>
</comment>
<evidence type="ECO:0000313" key="5">
    <source>
        <dbReference type="Proteomes" id="UP000249248"/>
    </source>
</evidence>
<dbReference type="Proteomes" id="UP000249248">
    <property type="component" value="Unassembled WGS sequence"/>
</dbReference>
<organism evidence="4 5">
    <name type="scientific">Putridiphycobacter roseus</name>
    <dbReference type="NCBI Taxonomy" id="2219161"/>
    <lineage>
        <taxon>Bacteria</taxon>
        <taxon>Pseudomonadati</taxon>
        <taxon>Bacteroidota</taxon>
        <taxon>Flavobacteriia</taxon>
        <taxon>Flavobacteriales</taxon>
        <taxon>Crocinitomicaceae</taxon>
        <taxon>Putridiphycobacter</taxon>
    </lineage>
</organism>
<reference evidence="4 5" key="1">
    <citation type="submission" date="2018-06" db="EMBL/GenBank/DDBJ databases">
        <title>The draft genome sequence of Crocinitomix sp. SM1701.</title>
        <authorList>
            <person name="Zhang X."/>
        </authorList>
    </citation>
    <scope>NUCLEOTIDE SEQUENCE [LARGE SCALE GENOMIC DNA]</scope>
    <source>
        <strain evidence="4 5">SM1701</strain>
    </source>
</reference>
<dbReference type="PANTHER" id="PTHR42754">
    <property type="entry name" value="ENDOGLUCANASE"/>
    <property type="match status" value="1"/>
</dbReference>
<feature type="chain" id="PRO_5015950918" description="Secretion system C-terminal sorting domain-containing protein" evidence="2">
    <location>
        <begin position="19"/>
        <end position="491"/>
    </location>
</feature>
<dbReference type="PANTHER" id="PTHR42754:SF1">
    <property type="entry name" value="LIPOPROTEIN"/>
    <property type="match status" value="1"/>
</dbReference>
<dbReference type="Pfam" id="PF18962">
    <property type="entry name" value="Por_Secre_tail"/>
    <property type="match status" value="1"/>
</dbReference>
<evidence type="ECO:0000256" key="2">
    <source>
        <dbReference type="SAM" id="SignalP"/>
    </source>
</evidence>
<keyword evidence="5" id="KW-1185">Reference proteome</keyword>
<proteinExistence type="predicted"/>
<evidence type="ECO:0000259" key="3">
    <source>
        <dbReference type="Pfam" id="PF18962"/>
    </source>
</evidence>